<gene>
    <name evidence="3" type="ORF">KL86PLE_10044</name>
</gene>
<dbReference type="PANTHER" id="PTHR43798:SF33">
    <property type="entry name" value="HYDROLASE, PUTATIVE (AFU_ORTHOLOGUE AFUA_2G14860)-RELATED"/>
    <property type="match status" value="1"/>
</dbReference>
<accession>A0A212KXY4</accession>
<evidence type="ECO:0000259" key="2">
    <source>
        <dbReference type="Pfam" id="PF00561"/>
    </source>
</evidence>
<dbReference type="EMBL" id="FMJD01000001">
    <property type="protein sequence ID" value="SCM70116.1"/>
    <property type="molecule type" value="Genomic_DNA"/>
</dbReference>
<dbReference type="PRINTS" id="PR00412">
    <property type="entry name" value="EPOXHYDRLASE"/>
</dbReference>
<evidence type="ECO:0000313" key="3">
    <source>
        <dbReference type="EMBL" id="SCM70116.1"/>
    </source>
</evidence>
<dbReference type="PRINTS" id="PR00111">
    <property type="entry name" value="ABHYDROLASE"/>
</dbReference>
<dbReference type="Pfam" id="PF00561">
    <property type="entry name" value="Abhydrolase_1"/>
    <property type="match status" value="1"/>
</dbReference>
<protein>
    <submittedName>
        <fullName evidence="3">Alpha/beta hydrolase fold family protein</fullName>
    </submittedName>
</protein>
<keyword evidence="3" id="KW-0378">Hydrolase</keyword>
<sequence>MLQRKGQGTGLRRRAIRWMLLTVAVIAVGAAAAYPTSDWMRKPMNDAARAELLREGKARQFVRTPHGTMHVRVSGPENGPVVLLVHGGHVGGYVFEKWQRPLADAGYRVVVPDLLGQGYSERPNVPYTKEFYVAQLNELLNRLGISERVNLLGASLGGGIAIAFAGAHPDRIISLNLIAPEGGGEDGERVNDLLLLPAIGDWIFRVPGPRILQGMMADANNDNPSAQRGMVAWMQEQTRYRGYGDGILNSIRNTLSNHGLSWQPDALEAIGRSGVPVIAIWGTKDMIVPFAHSRELQSRIPQLQLVPLSGQGHAINFGREANLLSFILPFLDRVNKSGDESRGEAPKKESAAQELDARQVLTQKP</sequence>
<dbReference type="InterPro" id="IPR050266">
    <property type="entry name" value="AB_hydrolase_sf"/>
</dbReference>
<dbReference type="GO" id="GO:0016020">
    <property type="term" value="C:membrane"/>
    <property type="evidence" value="ECO:0007669"/>
    <property type="project" value="TreeGrafter"/>
</dbReference>
<feature type="region of interest" description="Disordered" evidence="1">
    <location>
        <begin position="337"/>
        <end position="365"/>
    </location>
</feature>
<feature type="compositionally biased region" description="Basic and acidic residues" evidence="1">
    <location>
        <begin position="337"/>
        <end position="357"/>
    </location>
</feature>
<evidence type="ECO:0000256" key="1">
    <source>
        <dbReference type="SAM" id="MobiDB-lite"/>
    </source>
</evidence>
<proteinExistence type="predicted"/>
<dbReference type="SUPFAM" id="SSF53474">
    <property type="entry name" value="alpha/beta-Hydrolases"/>
    <property type="match status" value="1"/>
</dbReference>
<dbReference type="AlphaFoldDB" id="A0A212KXY4"/>
<reference evidence="3" key="1">
    <citation type="submission" date="2016-08" db="EMBL/GenBank/DDBJ databases">
        <authorList>
            <person name="Seilhamer J.J."/>
        </authorList>
    </citation>
    <scope>NUCLEOTIDE SEQUENCE</scope>
    <source>
        <strain evidence="3">86</strain>
    </source>
</reference>
<feature type="domain" description="AB hydrolase-1" evidence="2">
    <location>
        <begin position="80"/>
        <end position="317"/>
    </location>
</feature>
<dbReference type="InterPro" id="IPR000639">
    <property type="entry name" value="Epox_hydrolase-like"/>
</dbReference>
<dbReference type="InterPro" id="IPR029058">
    <property type="entry name" value="AB_hydrolase_fold"/>
</dbReference>
<dbReference type="Gene3D" id="3.40.50.1820">
    <property type="entry name" value="alpha/beta hydrolase"/>
    <property type="match status" value="1"/>
</dbReference>
<name>A0A212KXY4_9HYPH</name>
<organism evidence="3">
    <name type="scientific">uncultured Pleomorphomonas sp</name>
    <dbReference type="NCBI Taxonomy" id="442121"/>
    <lineage>
        <taxon>Bacteria</taxon>
        <taxon>Pseudomonadati</taxon>
        <taxon>Pseudomonadota</taxon>
        <taxon>Alphaproteobacteria</taxon>
        <taxon>Hyphomicrobiales</taxon>
        <taxon>Pleomorphomonadaceae</taxon>
        <taxon>Pleomorphomonas</taxon>
        <taxon>environmental samples</taxon>
    </lineage>
</organism>
<dbReference type="PANTHER" id="PTHR43798">
    <property type="entry name" value="MONOACYLGLYCEROL LIPASE"/>
    <property type="match status" value="1"/>
</dbReference>
<dbReference type="GO" id="GO:0016787">
    <property type="term" value="F:hydrolase activity"/>
    <property type="evidence" value="ECO:0007669"/>
    <property type="project" value="UniProtKB-KW"/>
</dbReference>
<dbReference type="InterPro" id="IPR000073">
    <property type="entry name" value="AB_hydrolase_1"/>
</dbReference>